<name>A0A2X3DHT8_9HELI</name>
<feature type="transmembrane region" description="Helical" evidence="1">
    <location>
        <begin position="255"/>
        <end position="280"/>
    </location>
</feature>
<feature type="transmembrane region" description="Helical" evidence="1">
    <location>
        <begin position="499"/>
        <end position="521"/>
    </location>
</feature>
<proteinExistence type="inferred from homology"/>
<dbReference type="NCBIfam" id="TIGR00210">
    <property type="entry name" value="gltS"/>
    <property type="match status" value="1"/>
</dbReference>
<dbReference type="EMBL" id="UAWL01000006">
    <property type="protein sequence ID" value="SQB98989.1"/>
    <property type="molecule type" value="Genomic_DNA"/>
</dbReference>
<dbReference type="GO" id="GO:0005886">
    <property type="term" value="C:plasma membrane"/>
    <property type="evidence" value="ECO:0007669"/>
    <property type="project" value="UniProtKB-SubCell"/>
</dbReference>
<keyword evidence="1" id="KW-0813">Transport</keyword>
<dbReference type="HAMAP" id="MF_02062">
    <property type="entry name" value="GltS"/>
    <property type="match status" value="1"/>
</dbReference>
<keyword evidence="1" id="KW-0812">Transmembrane</keyword>
<dbReference type="AlphaFoldDB" id="A0A2X3DHT8"/>
<sequence length="564" mass="61685">MKKAHTTSQRKISRYKILAQISKSIPRSILFAFGVMIWSVSSVYADTKPLTQTFAQSLESHTIRANQTQECKESTTQMQKIPAWRNGYKLTSEAILYSALDERCKLDSSTSYNLKQGVITLAQGDRIEALAENGEFLYIKAQMQGSAPLFGYIYKQNAILSVVNLDFYITFMCMVGVLIVGRYIISKSRFLRDYNIPEPVIGGIVVAVLILCIYQFGHIEFKFDSSLRDPLMLAFFSSIGLSADFASLRKGGKMLCVFLVAVVGLLALQNIIGVSVASAMGVNPLIGMLGGSITMSGGHGTGAAWAEAFRNKYHLNATLEVAMACATFGLIMGGIIGGPVARFLIKHYKLKTPGIKQDSTTGEMFEMPAKERLITPISFVESLALIALCLLFGNLLSDWAKLMLPTFNLPTFVYCLFVGVLLRNVLSALRIHQVFDREMSVLGNVSLSLFLAFAMMTLNLWELVALALPIVMILGAQVVVMVVYAICITFRFCGKDYDAAVLAAGHCGFGLGATPTAMVNMQAVTSHYGLSHTAFIIVPLVGAFFLDLINALVIQGSLWILSLF</sequence>
<feature type="transmembrane region" description="Helical" evidence="1">
    <location>
        <begin position="167"/>
        <end position="185"/>
    </location>
</feature>
<accession>A0A2X3DHT8</accession>
<feature type="transmembrane region" description="Helical" evidence="1">
    <location>
        <begin position="321"/>
        <end position="345"/>
    </location>
</feature>
<keyword evidence="1" id="KW-0769">Symport</keyword>
<comment type="subcellular location">
    <subcellularLocation>
        <location evidence="1">Cell membrane</location>
        <topology evidence="1">Multi-pass membrane protein</topology>
    </subcellularLocation>
</comment>
<keyword evidence="1" id="KW-1003">Cell membrane</keyword>
<keyword evidence="1" id="KW-0406">Ion transport</keyword>
<evidence type="ECO:0000313" key="3">
    <source>
        <dbReference type="EMBL" id="SQB98989.1"/>
    </source>
</evidence>
<organism evidence="3 4">
    <name type="scientific">Helicobacter fennelliae</name>
    <dbReference type="NCBI Taxonomy" id="215"/>
    <lineage>
        <taxon>Bacteria</taxon>
        <taxon>Pseudomonadati</taxon>
        <taxon>Campylobacterota</taxon>
        <taxon>Epsilonproteobacteria</taxon>
        <taxon>Campylobacterales</taxon>
        <taxon>Helicobacteraceae</taxon>
        <taxon>Helicobacter</taxon>
    </lineage>
</organism>
<keyword evidence="1" id="KW-1133">Transmembrane helix</keyword>
<evidence type="ECO:0000256" key="1">
    <source>
        <dbReference type="HAMAP-Rule" id="MF_02062"/>
    </source>
</evidence>
<keyword evidence="1" id="KW-0739">Sodium transport</keyword>
<feature type="transmembrane region" description="Helical" evidence="1">
    <location>
        <begin position="441"/>
        <end position="461"/>
    </location>
</feature>
<reference evidence="3 4" key="1">
    <citation type="submission" date="2018-06" db="EMBL/GenBank/DDBJ databases">
        <authorList>
            <consortium name="Pathogen Informatics"/>
            <person name="Doyle S."/>
        </authorList>
    </citation>
    <scope>NUCLEOTIDE SEQUENCE [LARGE SCALE GENOMIC DNA]</scope>
    <source>
        <strain evidence="3 4">NCTC13102</strain>
    </source>
</reference>
<keyword evidence="1" id="KW-0472">Membrane</keyword>
<dbReference type="PANTHER" id="PTHR36178">
    <property type="entry name" value="SLR0625 PROTEIN"/>
    <property type="match status" value="1"/>
</dbReference>
<feature type="transmembrane region" description="Helical" evidence="1">
    <location>
        <begin position="231"/>
        <end position="248"/>
    </location>
</feature>
<evidence type="ECO:0000313" key="4">
    <source>
        <dbReference type="Proteomes" id="UP000250166"/>
    </source>
</evidence>
<feature type="transmembrane region" description="Helical" evidence="1">
    <location>
        <begin position="467"/>
        <end position="487"/>
    </location>
</feature>
<feature type="transmembrane region" description="Helical" evidence="1">
    <location>
        <begin position="533"/>
        <end position="561"/>
    </location>
</feature>
<keyword evidence="1" id="KW-0915">Sodium</keyword>
<gene>
    <name evidence="3" type="primary">gltS</name>
    <name evidence="3" type="ORF">NCTC13102_01461</name>
</gene>
<feature type="transmembrane region" description="Helical" evidence="1">
    <location>
        <begin position="197"/>
        <end position="219"/>
    </location>
</feature>
<comment type="similarity">
    <text evidence="1">Belongs to the glutamate:Na(+) symporter (ESS) (TC 2.A.27) family.</text>
</comment>
<feature type="transmembrane region" description="Helical" evidence="1">
    <location>
        <begin position="407"/>
        <end position="429"/>
    </location>
</feature>
<keyword evidence="1" id="KW-0029">Amino-acid transport</keyword>
<dbReference type="GO" id="GO:0015813">
    <property type="term" value="P:L-glutamate transmembrane transport"/>
    <property type="evidence" value="ECO:0007669"/>
    <property type="project" value="UniProtKB-UniRule"/>
</dbReference>
<protein>
    <recommendedName>
        <fullName evidence="1 2">Sodium/glutamate symporter</fullName>
    </recommendedName>
</protein>
<comment type="function">
    <text evidence="1">Catalyzes the sodium-dependent transport of glutamate.</text>
</comment>
<feature type="transmembrane region" description="Helical" evidence="1">
    <location>
        <begin position="373"/>
        <end position="395"/>
    </location>
</feature>
<dbReference type="Pfam" id="PF03616">
    <property type="entry name" value="Glt_symporter"/>
    <property type="match status" value="1"/>
</dbReference>
<dbReference type="Proteomes" id="UP000250166">
    <property type="component" value="Unassembled WGS sequence"/>
</dbReference>
<evidence type="ECO:0000256" key="2">
    <source>
        <dbReference type="NCBIfam" id="TIGR00210"/>
    </source>
</evidence>
<dbReference type="InterPro" id="IPR004445">
    <property type="entry name" value="GltS"/>
</dbReference>
<dbReference type="PANTHER" id="PTHR36178:SF1">
    <property type="entry name" value="SODIUM_GLUTAMATE SYMPORTER"/>
    <property type="match status" value="1"/>
</dbReference>
<dbReference type="GO" id="GO:0015501">
    <property type="term" value="F:glutamate:sodium symporter activity"/>
    <property type="evidence" value="ECO:0007669"/>
    <property type="project" value="UniProtKB-UniRule"/>
</dbReference>